<dbReference type="Proteomes" id="UP001169760">
    <property type="component" value="Unassembled WGS sequence"/>
</dbReference>
<gene>
    <name evidence="2" type="ORF">Q4521_14930</name>
</gene>
<comment type="caution">
    <text evidence="2">The sequence shown here is derived from an EMBL/GenBank/DDBJ whole genome shotgun (WGS) entry which is preliminary data.</text>
</comment>
<evidence type="ECO:0000256" key="1">
    <source>
        <dbReference type="SAM" id="SignalP"/>
    </source>
</evidence>
<accession>A0AAW7X865</accession>
<dbReference type="AlphaFoldDB" id="A0AAW7X865"/>
<organism evidence="2 3">
    <name type="scientific">Saccharophagus degradans</name>
    <dbReference type="NCBI Taxonomy" id="86304"/>
    <lineage>
        <taxon>Bacteria</taxon>
        <taxon>Pseudomonadati</taxon>
        <taxon>Pseudomonadota</taxon>
        <taxon>Gammaproteobacteria</taxon>
        <taxon>Cellvibrionales</taxon>
        <taxon>Cellvibrionaceae</taxon>
        <taxon>Saccharophagus</taxon>
    </lineage>
</organism>
<proteinExistence type="predicted"/>
<protein>
    <submittedName>
        <fullName evidence="2">Uncharacterized protein</fullName>
    </submittedName>
</protein>
<evidence type="ECO:0000313" key="2">
    <source>
        <dbReference type="EMBL" id="MDO6423775.1"/>
    </source>
</evidence>
<dbReference type="RefSeq" id="WP_303493340.1">
    <property type="nucleotide sequence ID" value="NZ_JAUOPB010000011.1"/>
</dbReference>
<keyword evidence="1" id="KW-0732">Signal</keyword>
<sequence length="153" mass="16809">MRKIITLVALFISSVCYGQCPEVSSEVEAMIKQHAESVRGGEYCRTRQVVKTESAEVVLYTIEGPCYKDEQSRPGSCGNHYFRNMTGIIDGKKYEKIVVGGKGSFLAKSLSIDEGVIVVEGLSYAKSDPMCCPSVSGVRKYQFDTGSFVEIEP</sequence>
<reference evidence="2" key="1">
    <citation type="submission" date="2023-07" db="EMBL/GenBank/DDBJ databases">
        <title>Genome content predicts the carbon catabolic preferences of heterotrophic bacteria.</title>
        <authorList>
            <person name="Gralka M."/>
        </authorList>
    </citation>
    <scope>NUCLEOTIDE SEQUENCE</scope>
    <source>
        <strain evidence="2">I3M17_2</strain>
    </source>
</reference>
<feature type="signal peptide" evidence="1">
    <location>
        <begin position="1"/>
        <end position="18"/>
    </location>
</feature>
<name>A0AAW7X865_9GAMM</name>
<feature type="chain" id="PRO_5043353254" evidence="1">
    <location>
        <begin position="19"/>
        <end position="153"/>
    </location>
</feature>
<evidence type="ECO:0000313" key="3">
    <source>
        <dbReference type="Proteomes" id="UP001169760"/>
    </source>
</evidence>
<dbReference type="EMBL" id="JAUOPB010000011">
    <property type="protein sequence ID" value="MDO6423775.1"/>
    <property type="molecule type" value="Genomic_DNA"/>
</dbReference>